<name>A0A8X6YQT3_9ARAC</name>
<gene>
    <name evidence="1" type="ORF">TNIN_310541</name>
</gene>
<protein>
    <submittedName>
        <fullName evidence="1">Uncharacterized protein</fullName>
    </submittedName>
</protein>
<dbReference type="Proteomes" id="UP000886998">
    <property type="component" value="Unassembled WGS sequence"/>
</dbReference>
<sequence>MQGVRSKMTQNIILARNWSGTLKERRLSLKTDSFLASATYHRPLPVLSSSFQHMALRILRNDQAVDYLHVLDPPSHSVVNHSELC</sequence>
<dbReference type="AlphaFoldDB" id="A0A8X6YQT3"/>
<dbReference type="EMBL" id="BMAV01021259">
    <property type="protein sequence ID" value="GFY75268.1"/>
    <property type="molecule type" value="Genomic_DNA"/>
</dbReference>
<evidence type="ECO:0000313" key="2">
    <source>
        <dbReference type="Proteomes" id="UP000886998"/>
    </source>
</evidence>
<organism evidence="1 2">
    <name type="scientific">Trichonephila inaurata madagascariensis</name>
    <dbReference type="NCBI Taxonomy" id="2747483"/>
    <lineage>
        <taxon>Eukaryota</taxon>
        <taxon>Metazoa</taxon>
        <taxon>Ecdysozoa</taxon>
        <taxon>Arthropoda</taxon>
        <taxon>Chelicerata</taxon>
        <taxon>Arachnida</taxon>
        <taxon>Araneae</taxon>
        <taxon>Araneomorphae</taxon>
        <taxon>Entelegynae</taxon>
        <taxon>Araneoidea</taxon>
        <taxon>Nephilidae</taxon>
        <taxon>Trichonephila</taxon>
        <taxon>Trichonephila inaurata</taxon>
    </lineage>
</organism>
<evidence type="ECO:0000313" key="1">
    <source>
        <dbReference type="EMBL" id="GFY75268.1"/>
    </source>
</evidence>
<accession>A0A8X6YQT3</accession>
<proteinExistence type="predicted"/>
<comment type="caution">
    <text evidence="1">The sequence shown here is derived from an EMBL/GenBank/DDBJ whole genome shotgun (WGS) entry which is preliminary data.</text>
</comment>
<reference evidence="1" key="1">
    <citation type="submission" date="2020-08" db="EMBL/GenBank/DDBJ databases">
        <title>Multicomponent nature underlies the extraordinary mechanical properties of spider dragline silk.</title>
        <authorList>
            <person name="Kono N."/>
            <person name="Nakamura H."/>
            <person name="Mori M."/>
            <person name="Yoshida Y."/>
            <person name="Ohtoshi R."/>
            <person name="Malay A.D."/>
            <person name="Moran D.A.P."/>
            <person name="Tomita M."/>
            <person name="Numata K."/>
            <person name="Arakawa K."/>
        </authorList>
    </citation>
    <scope>NUCLEOTIDE SEQUENCE</scope>
</reference>
<keyword evidence="2" id="KW-1185">Reference proteome</keyword>